<dbReference type="AlphaFoldDB" id="A0A5C4JQD5"/>
<name>A0A5C4JQD5_9HYPH</name>
<dbReference type="RefSeq" id="WP_138748593.1">
    <property type="nucleotide sequence ID" value="NZ_VCLB01000006.1"/>
</dbReference>
<organism evidence="1 2">
    <name type="scientific">Martelella lutilitoris</name>
    <dbReference type="NCBI Taxonomy" id="2583532"/>
    <lineage>
        <taxon>Bacteria</taxon>
        <taxon>Pseudomonadati</taxon>
        <taxon>Pseudomonadota</taxon>
        <taxon>Alphaproteobacteria</taxon>
        <taxon>Hyphomicrobiales</taxon>
        <taxon>Aurantimonadaceae</taxon>
        <taxon>Martelella</taxon>
    </lineage>
</organism>
<dbReference type="EMBL" id="VCLB01000006">
    <property type="protein sequence ID" value="TNB47431.1"/>
    <property type="molecule type" value="Genomic_DNA"/>
</dbReference>
<evidence type="ECO:0000313" key="2">
    <source>
        <dbReference type="Proteomes" id="UP000307874"/>
    </source>
</evidence>
<reference evidence="1 2" key="1">
    <citation type="submission" date="2019-06" db="EMBL/GenBank/DDBJ databases">
        <title>Martelella lutilitoris sp. nov., isolated from a tidal mudflat.</title>
        <authorList>
            <person name="Kim Y.-J."/>
        </authorList>
    </citation>
    <scope>NUCLEOTIDE SEQUENCE [LARGE SCALE GENOMIC DNA]</scope>
    <source>
        <strain evidence="1 2">GH2-6</strain>
    </source>
</reference>
<gene>
    <name evidence="1" type="ORF">FF124_11245</name>
</gene>
<dbReference type="OrthoDB" id="7916272at2"/>
<proteinExistence type="predicted"/>
<accession>A0A5C4JQD5</accession>
<dbReference type="Proteomes" id="UP000307874">
    <property type="component" value="Unassembled WGS sequence"/>
</dbReference>
<sequence>MTDRFSSRNATPTSPAYDGFQITPDDAVPLEEVTRAVYVGIGGNMTATLISGETVTFENLPSGFVLPVRISHVLVTGTTAGALVGLV</sequence>
<keyword evidence="2" id="KW-1185">Reference proteome</keyword>
<protein>
    <submittedName>
        <fullName evidence="1">Uncharacterized protein</fullName>
    </submittedName>
</protein>
<comment type="caution">
    <text evidence="1">The sequence shown here is derived from an EMBL/GenBank/DDBJ whole genome shotgun (WGS) entry which is preliminary data.</text>
</comment>
<evidence type="ECO:0000313" key="1">
    <source>
        <dbReference type="EMBL" id="TNB47431.1"/>
    </source>
</evidence>